<sequence length="145" mass="15563">MDDPTLLVHRSINELVYDTLGYLIVEPDFVAYGLDSHGYNAQAAVVGDWESLDPNFYAAIRVRRSKEALPGPRLRRWCLQSEADTGPAAFSAACEQYGAPAVLNVDSASVGGVDISAYGFATGESEDSDDEGMDVEAELKQLSAA</sequence>
<dbReference type="Proteomes" id="UP001190700">
    <property type="component" value="Unassembled WGS sequence"/>
</dbReference>
<reference evidence="1 2" key="1">
    <citation type="journal article" date="2015" name="Genome Biol. Evol.">
        <title>Comparative Genomics of a Bacterivorous Green Alga Reveals Evolutionary Causalities and Consequences of Phago-Mixotrophic Mode of Nutrition.</title>
        <authorList>
            <person name="Burns J.A."/>
            <person name="Paasch A."/>
            <person name="Narechania A."/>
            <person name="Kim E."/>
        </authorList>
    </citation>
    <scope>NUCLEOTIDE SEQUENCE [LARGE SCALE GENOMIC DNA]</scope>
    <source>
        <strain evidence="1 2">PLY_AMNH</strain>
    </source>
</reference>
<evidence type="ECO:0000313" key="2">
    <source>
        <dbReference type="Proteomes" id="UP001190700"/>
    </source>
</evidence>
<accession>A0AAE0BQN1</accession>
<evidence type="ECO:0000313" key="1">
    <source>
        <dbReference type="EMBL" id="KAK3240255.1"/>
    </source>
</evidence>
<gene>
    <name evidence="1" type="ORF">CYMTET_49898</name>
</gene>
<name>A0AAE0BQN1_9CHLO</name>
<keyword evidence="2" id="KW-1185">Reference proteome</keyword>
<comment type="caution">
    <text evidence="1">The sequence shown here is derived from an EMBL/GenBank/DDBJ whole genome shotgun (WGS) entry which is preliminary data.</text>
</comment>
<proteinExistence type="predicted"/>
<protein>
    <submittedName>
        <fullName evidence="1">Uncharacterized protein</fullName>
    </submittedName>
</protein>
<dbReference type="EMBL" id="LGRX02033698">
    <property type="protein sequence ID" value="KAK3240255.1"/>
    <property type="molecule type" value="Genomic_DNA"/>
</dbReference>
<dbReference type="AlphaFoldDB" id="A0AAE0BQN1"/>
<organism evidence="1 2">
    <name type="scientific">Cymbomonas tetramitiformis</name>
    <dbReference type="NCBI Taxonomy" id="36881"/>
    <lineage>
        <taxon>Eukaryota</taxon>
        <taxon>Viridiplantae</taxon>
        <taxon>Chlorophyta</taxon>
        <taxon>Pyramimonadophyceae</taxon>
        <taxon>Pyramimonadales</taxon>
        <taxon>Pyramimonadaceae</taxon>
        <taxon>Cymbomonas</taxon>
    </lineage>
</organism>